<feature type="compositionally biased region" description="Polar residues" evidence="1">
    <location>
        <begin position="217"/>
        <end position="230"/>
    </location>
</feature>
<keyword evidence="3" id="KW-1185">Reference proteome</keyword>
<evidence type="ECO:0000313" key="3">
    <source>
        <dbReference type="Proteomes" id="UP000887013"/>
    </source>
</evidence>
<sequence length="244" mass="28425">MNPADFPSRGCSFEQLPRSKWWEGPSWLYLSKEKWPQTEEQPDEEILRFLGRSSLNYEELTTILCDCEQIINSRPITYVSEDNRDPAPLTPMMFLQELPSSRIPDIDSVDSKLLSRRAKYRQRITDNQRNRFRFEYLGQLRQHDLKRDVLQKLCVRDVVIVEDINKRRIHWPLEIFPGRDNVVRLAKSEDDPLPGRDLLHNQTFQRQSASPAAGLKQPSQDAASASSIVTRTGRVIKPPQRLDL</sequence>
<dbReference type="EMBL" id="BMAW01056954">
    <property type="protein sequence ID" value="GFT08460.1"/>
    <property type="molecule type" value="Genomic_DNA"/>
</dbReference>
<comment type="caution">
    <text evidence="2">The sequence shown here is derived from an EMBL/GenBank/DDBJ whole genome shotgun (WGS) entry which is preliminary data.</text>
</comment>
<name>A0A8X6NDE6_NEPPI</name>
<reference evidence="2" key="1">
    <citation type="submission" date="2020-08" db="EMBL/GenBank/DDBJ databases">
        <title>Multicomponent nature underlies the extraordinary mechanical properties of spider dragline silk.</title>
        <authorList>
            <person name="Kono N."/>
            <person name="Nakamura H."/>
            <person name="Mori M."/>
            <person name="Yoshida Y."/>
            <person name="Ohtoshi R."/>
            <person name="Malay A.D."/>
            <person name="Moran D.A.P."/>
            <person name="Tomita M."/>
            <person name="Numata K."/>
            <person name="Arakawa K."/>
        </authorList>
    </citation>
    <scope>NUCLEOTIDE SEQUENCE</scope>
</reference>
<gene>
    <name evidence="2" type="primary">X975_24965</name>
    <name evidence="2" type="ORF">NPIL_599161</name>
</gene>
<accession>A0A8X6NDE6</accession>
<evidence type="ECO:0000313" key="2">
    <source>
        <dbReference type="EMBL" id="GFT08460.1"/>
    </source>
</evidence>
<dbReference type="PANTHER" id="PTHR47331">
    <property type="entry name" value="PHD-TYPE DOMAIN-CONTAINING PROTEIN"/>
    <property type="match status" value="1"/>
</dbReference>
<dbReference type="OrthoDB" id="6433784at2759"/>
<protein>
    <submittedName>
        <fullName evidence="2">DUF5641 domain-containing protein</fullName>
    </submittedName>
</protein>
<proteinExistence type="predicted"/>
<dbReference type="AlphaFoldDB" id="A0A8X6NDE6"/>
<dbReference type="Proteomes" id="UP000887013">
    <property type="component" value="Unassembled WGS sequence"/>
</dbReference>
<feature type="region of interest" description="Disordered" evidence="1">
    <location>
        <begin position="205"/>
        <end position="244"/>
    </location>
</feature>
<evidence type="ECO:0000256" key="1">
    <source>
        <dbReference type="SAM" id="MobiDB-lite"/>
    </source>
</evidence>
<organism evidence="2 3">
    <name type="scientific">Nephila pilipes</name>
    <name type="common">Giant wood spider</name>
    <name type="synonym">Nephila maculata</name>
    <dbReference type="NCBI Taxonomy" id="299642"/>
    <lineage>
        <taxon>Eukaryota</taxon>
        <taxon>Metazoa</taxon>
        <taxon>Ecdysozoa</taxon>
        <taxon>Arthropoda</taxon>
        <taxon>Chelicerata</taxon>
        <taxon>Arachnida</taxon>
        <taxon>Araneae</taxon>
        <taxon>Araneomorphae</taxon>
        <taxon>Entelegynae</taxon>
        <taxon>Araneoidea</taxon>
        <taxon>Nephilidae</taxon>
        <taxon>Nephila</taxon>
    </lineage>
</organism>